<dbReference type="EMBL" id="FZNV01000002">
    <property type="protein sequence ID" value="SNR48644.1"/>
    <property type="molecule type" value="Genomic_DNA"/>
</dbReference>
<dbReference type="Pfam" id="PF19867">
    <property type="entry name" value="DUF6340"/>
    <property type="match status" value="1"/>
</dbReference>
<comment type="caution">
    <text evidence="2">The sequence shown here is derived from an EMBL/GenBank/DDBJ whole genome shotgun (WGS) entry which is preliminary data.</text>
</comment>
<evidence type="ECO:0000313" key="2">
    <source>
        <dbReference type="EMBL" id="SNR48644.1"/>
    </source>
</evidence>
<gene>
    <name evidence="2" type="ORF">SAMN04488009_2137</name>
</gene>
<feature type="signal peptide" evidence="1">
    <location>
        <begin position="1"/>
        <end position="19"/>
    </location>
</feature>
<name>A0ABY1SH74_9FLAO</name>
<protein>
    <recommendedName>
        <fullName evidence="4">Tetratricopeptide repeat protein</fullName>
    </recommendedName>
</protein>
<feature type="chain" id="PRO_5046013767" description="Tetratricopeptide repeat protein" evidence="1">
    <location>
        <begin position="20"/>
        <end position="349"/>
    </location>
</feature>
<organism evidence="2 3">
    <name type="scientific">Maribacter sedimenticola</name>
    <dbReference type="NCBI Taxonomy" id="228956"/>
    <lineage>
        <taxon>Bacteria</taxon>
        <taxon>Pseudomonadati</taxon>
        <taxon>Bacteroidota</taxon>
        <taxon>Flavobacteriia</taxon>
        <taxon>Flavobacteriales</taxon>
        <taxon>Flavobacteriaceae</taxon>
        <taxon>Maribacter</taxon>
    </lineage>
</organism>
<reference evidence="2 3" key="1">
    <citation type="submission" date="2017-06" db="EMBL/GenBank/DDBJ databases">
        <authorList>
            <person name="Varghese N."/>
            <person name="Submissions S."/>
        </authorList>
    </citation>
    <scope>NUCLEOTIDE SEQUENCE [LARGE SCALE GENOMIC DNA]</scope>
    <source>
        <strain evidence="2 3">DSM 19840</strain>
    </source>
</reference>
<sequence>MKSLYFYMLCLAVSFSFLACSSTNRLTMGITQPAQVSIASDVLHIGIINRSEASEKNKVVDNIDKILSLEGLNMDKEGAQKAVSGLRFELERGNRFETIKIIDGNKDFEKGLGVFPAALSWDVVDKICKENGVDVLFSLEFYDTDTAADYEMTMVKIPNNLGILAEVPGHRIKLNTLIKNGWRVYDAANRIIVDEYITNNQVNSLGEGINPVKAFEAVIGRKEAVMDISTNLGANYARFTLPAKVRIAREYFVKGSDSFKMAKRRALTGNWDGAAELWDAELNNPKLKVAGRAHYNMAISNEINGNLSRAIEFASKAYTDYGTKEALRYVNTLKRRVVDQQELNRQLAK</sequence>
<evidence type="ECO:0008006" key="4">
    <source>
        <dbReference type="Google" id="ProtNLM"/>
    </source>
</evidence>
<dbReference type="RefSeq" id="WP_089260541.1">
    <property type="nucleotide sequence ID" value="NZ_FZNV01000002.1"/>
</dbReference>
<accession>A0ABY1SH74</accession>
<dbReference type="Proteomes" id="UP000198337">
    <property type="component" value="Unassembled WGS sequence"/>
</dbReference>
<dbReference type="PROSITE" id="PS51257">
    <property type="entry name" value="PROKAR_LIPOPROTEIN"/>
    <property type="match status" value="1"/>
</dbReference>
<proteinExistence type="predicted"/>
<evidence type="ECO:0000313" key="3">
    <source>
        <dbReference type="Proteomes" id="UP000198337"/>
    </source>
</evidence>
<dbReference type="InterPro" id="IPR045921">
    <property type="entry name" value="DUF6340"/>
</dbReference>
<keyword evidence="3" id="KW-1185">Reference proteome</keyword>
<evidence type="ECO:0000256" key="1">
    <source>
        <dbReference type="SAM" id="SignalP"/>
    </source>
</evidence>
<keyword evidence="1" id="KW-0732">Signal</keyword>